<accession>A0A4Y9SVC2</accession>
<dbReference type="Gene3D" id="1.20.1600.10">
    <property type="entry name" value="Outer membrane efflux proteins (OEP)"/>
    <property type="match status" value="1"/>
</dbReference>
<name>A0A4Y9SVC2_9BURK</name>
<dbReference type="GO" id="GO:0015562">
    <property type="term" value="F:efflux transmembrane transporter activity"/>
    <property type="evidence" value="ECO:0007669"/>
    <property type="project" value="InterPro"/>
</dbReference>
<dbReference type="SUPFAM" id="SSF56954">
    <property type="entry name" value="Outer membrane efflux proteins (OEP)"/>
    <property type="match status" value="1"/>
</dbReference>
<dbReference type="AlphaFoldDB" id="A0A4Y9SVC2"/>
<keyword evidence="2" id="KW-1185">Reference proteome</keyword>
<dbReference type="Proteomes" id="UP000297258">
    <property type="component" value="Unassembled WGS sequence"/>
</dbReference>
<evidence type="ECO:0000313" key="1">
    <source>
        <dbReference type="EMBL" id="TFW29164.1"/>
    </source>
</evidence>
<organism evidence="1 2">
    <name type="scientific">Massilia horti</name>
    <dbReference type="NCBI Taxonomy" id="2562153"/>
    <lineage>
        <taxon>Bacteria</taxon>
        <taxon>Pseudomonadati</taxon>
        <taxon>Pseudomonadota</taxon>
        <taxon>Betaproteobacteria</taxon>
        <taxon>Burkholderiales</taxon>
        <taxon>Oxalobacteraceae</taxon>
        <taxon>Telluria group</taxon>
        <taxon>Massilia</taxon>
    </lineage>
</organism>
<dbReference type="PANTHER" id="PTHR30203:SF24">
    <property type="entry name" value="BLR4935 PROTEIN"/>
    <property type="match status" value="1"/>
</dbReference>
<dbReference type="RefSeq" id="WP_135191311.1">
    <property type="nucleotide sequence ID" value="NZ_SPUM01000129.1"/>
</dbReference>
<reference evidence="1 2" key="1">
    <citation type="submission" date="2019-03" db="EMBL/GenBank/DDBJ databases">
        <title>Draft genome of Massilia hortus sp. nov., a novel bacterial species of the Oxalobacteraceae family.</title>
        <authorList>
            <person name="Peta V."/>
            <person name="Raths R."/>
            <person name="Bucking H."/>
        </authorList>
    </citation>
    <scope>NUCLEOTIDE SEQUENCE [LARGE SCALE GENOMIC DNA]</scope>
    <source>
        <strain evidence="1 2">ONC3</strain>
    </source>
</reference>
<dbReference type="PANTHER" id="PTHR30203">
    <property type="entry name" value="OUTER MEMBRANE CATION EFFLUX PROTEIN"/>
    <property type="match status" value="1"/>
</dbReference>
<protein>
    <submittedName>
        <fullName evidence="1">TolC family protein</fullName>
    </submittedName>
</protein>
<comment type="caution">
    <text evidence="1">The sequence shown here is derived from an EMBL/GenBank/DDBJ whole genome shotgun (WGS) entry which is preliminary data.</text>
</comment>
<dbReference type="EMBL" id="SPUM01000129">
    <property type="protein sequence ID" value="TFW29164.1"/>
    <property type="molecule type" value="Genomic_DNA"/>
</dbReference>
<dbReference type="InterPro" id="IPR010131">
    <property type="entry name" value="MdtP/NodT-like"/>
</dbReference>
<proteinExistence type="predicted"/>
<evidence type="ECO:0000313" key="2">
    <source>
        <dbReference type="Proteomes" id="UP000297258"/>
    </source>
</evidence>
<sequence>MPFLPCARHSRRAAVFFLVRWATGAALLCLCFVAEAADLLSLPEAQRLAVARSRQIAAENAAIDAARAMSVAAGQLPDPVLKAGVDNFPVTGPDRGSLTADFMTMRRIGISQEFIRSDKRSLRSERYLREADRTLAEKDKAIATVERDTAIAWLDRYYAEAMTSIVAAQRERAQGEEQAADAAYRSGRGSQADVLAAKAAVLQFDDRLDESMRRARSATIALGRWVGDAAARPLAGQPMIDTIRLDPSTLDTQLVHHPEVAAMVRQEEIAALEARLAQANKKADWTVEVAYQQRGPSFSNMVSVGVSVPLQWDQKNRQDRELAAKLALAEQRRAERDEMLREHVAETRALIGEWQTNRARLTRQTHELIPLAKERSEAVLAAYRGGKAMLVDVLAARRNELDVRLAALQLEADTARLWAQLNFLFPTSHGAEPGGVAVPRNPK</sequence>
<gene>
    <name evidence="1" type="ORF">E4O92_19425</name>
</gene>
<dbReference type="OrthoDB" id="9769048at2"/>